<feature type="compositionally biased region" description="Polar residues" evidence="1">
    <location>
        <begin position="1"/>
        <end position="16"/>
    </location>
</feature>
<accession>A0A4Q0U9Q8</accession>
<dbReference type="Proteomes" id="UP000711407">
    <property type="component" value="Unassembled WGS sequence"/>
</dbReference>
<protein>
    <submittedName>
        <fullName evidence="2">Uncharacterized protein</fullName>
    </submittedName>
</protein>
<evidence type="ECO:0000256" key="1">
    <source>
        <dbReference type="SAM" id="MobiDB-lite"/>
    </source>
</evidence>
<sequence length="67" mass="7438">MTDTSTPKLSHTSSHIYSRADSLSRGDRNPGRRLTPSRLTIAFIRQFARAYHVTPLLPEGCNGVVLN</sequence>
<comment type="caution">
    <text evidence="2">The sequence shown here is derived from an EMBL/GenBank/DDBJ whole genome shotgun (WGS) entry which is preliminary data.</text>
</comment>
<name>A0A4Q0U9Q8_9BACT</name>
<evidence type="ECO:0000313" key="3">
    <source>
        <dbReference type="Proteomes" id="UP000711407"/>
    </source>
</evidence>
<gene>
    <name evidence="2" type="ORF">K8V47_08735</name>
</gene>
<reference evidence="2" key="2">
    <citation type="submission" date="2021-09" db="EMBL/GenBank/DDBJ databases">
        <authorList>
            <person name="Gilroy R."/>
        </authorList>
    </citation>
    <scope>NUCLEOTIDE SEQUENCE</scope>
    <source>
        <strain evidence="2">4100</strain>
    </source>
</reference>
<organism evidence="2 3">
    <name type="scientific">Candidatus Amulumruptor caecigallinarius</name>
    <dbReference type="NCBI Taxonomy" id="2109911"/>
    <lineage>
        <taxon>Bacteria</taxon>
        <taxon>Pseudomonadati</taxon>
        <taxon>Bacteroidota</taxon>
        <taxon>Bacteroidia</taxon>
        <taxon>Bacteroidales</taxon>
        <taxon>Muribaculaceae</taxon>
        <taxon>Candidatus Amulumruptor</taxon>
    </lineage>
</organism>
<dbReference type="EMBL" id="DYXT01000046">
    <property type="protein sequence ID" value="HJE39825.1"/>
    <property type="molecule type" value="Genomic_DNA"/>
</dbReference>
<dbReference type="AlphaFoldDB" id="A0A4Q0U9Q8"/>
<proteinExistence type="predicted"/>
<reference evidence="2" key="1">
    <citation type="journal article" date="2021" name="PeerJ">
        <title>Extensive microbial diversity within the chicken gut microbiome revealed by metagenomics and culture.</title>
        <authorList>
            <person name="Gilroy R."/>
            <person name="Ravi A."/>
            <person name="Getino M."/>
            <person name="Pursley I."/>
            <person name="Horton D.L."/>
            <person name="Alikhan N.F."/>
            <person name="Baker D."/>
            <person name="Gharbi K."/>
            <person name="Hall N."/>
            <person name="Watson M."/>
            <person name="Adriaenssens E.M."/>
            <person name="Foster-Nyarko E."/>
            <person name="Jarju S."/>
            <person name="Secka A."/>
            <person name="Antonio M."/>
            <person name="Oren A."/>
            <person name="Chaudhuri R.R."/>
            <person name="La Ragione R."/>
            <person name="Hildebrand F."/>
            <person name="Pallen M.J."/>
        </authorList>
    </citation>
    <scope>NUCLEOTIDE SEQUENCE</scope>
    <source>
        <strain evidence="2">4100</strain>
    </source>
</reference>
<feature type="region of interest" description="Disordered" evidence="1">
    <location>
        <begin position="1"/>
        <end position="34"/>
    </location>
</feature>
<evidence type="ECO:0000313" key="2">
    <source>
        <dbReference type="EMBL" id="HJE39825.1"/>
    </source>
</evidence>